<dbReference type="AlphaFoldDB" id="A0A7C3SLR9"/>
<gene>
    <name evidence="1" type="ORF">ENV88_06395</name>
</gene>
<proteinExistence type="predicted"/>
<organism evidence="1">
    <name type="scientific">Thermofilum pendens</name>
    <dbReference type="NCBI Taxonomy" id="2269"/>
    <lineage>
        <taxon>Archaea</taxon>
        <taxon>Thermoproteota</taxon>
        <taxon>Thermoprotei</taxon>
        <taxon>Thermofilales</taxon>
        <taxon>Thermofilaceae</taxon>
        <taxon>Thermofilum</taxon>
    </lineage>
</organism>
<evidence type="ECO:0000313" key="1">
    <source>
        <dbReference type="EMBL" id="HGB25633.1"/>
    </source>
</evidence>
<accession>A0A7C3SLR9</accession>
<name>A0A7C3SLR9_THEPE</name>
<sequence>MMHSKAVEYACGDLYIRLREEDKAYCIEYPEQLEEYCLYAVLALEKHCIDKEELARRFGGADGLAEEIISRCPELKRRASLPALAGSLRRHGWSVYEGEYLVEAIFSRGMLAVEVHIKPISSAFSELRVRVRAYPGSLHEALDLRRLLLSAGLRVESLLPVVAASSPEERVFNCAVPRALTELVERVERMLKRY</sequence>
<dbReference type="EMBL" id="DTIB01000104">
    <property type="protein sequence ID" value="HGB25633.1"/>
    <property type="molecule type" value="Genomic_DNA"/>
</dbReference>
<comment type="caution">
    <text evidence="1">The sequence shown here is derived from an EMBL/GenBank/DDBJ whole genome shotgun (WGS) entry which is preliminary data.</text>
</comment>
<reference evidence="1" key="1">
    <citation type="journal article" date="2020" name="mSystems">
        <title>Genome- and Community-Level Interaction Insights into Carbon Utilization and Element Cycling Functions of Hydrothermarchaeota in Hydrothermal Sediment.</title>
        <authorList>
            <person name="Zhou Z."/>
            <person name="Liu Y."/>
            <person name="Xu W."/>
            <person name="Pan J."/>
            <person name="Luo Z.H."/>
            <person name="Li M."/>
        </authorList>
    </citation>
    <scope>NUCLEOTIDE SEQUENCE [LARGE SCALE GENOMIC DNA]</scope>
    <source>
        <strain evidence="1">SpSt-8</strain>
    </source>
</reference>
<protein>
    <submittedName>
        <fullName evidence="1">Uncharacterized protein</fullName>
    </submittedName>
</protein>